<dbReference type="AlphaFoldDB" id="A0A0L6USA0"/>
<organism evidence="2 3">
    <name type="scientific">Puccinia sorghi</name>
    <dbReference type="NCBI Taxonomy" id="27349"/>
    <lineage>
        <taxon>Eukaryota</taxon>
        <taxon>Fungi</taxon>
        <taxon>Dikarya</taxon>
        <taxon>Basidiomycota</taxon>
        <taxon>Pucciniomycotina</taxon>
        <taxon>Pucciniomycetes</taxon>
        <taxon>Pucciniales</taxon>
        <taxon>Pucciniaceae</taxon>
        <taxon>Puccinia</taxon>
    </lineage>
</organism>
<gene>
    <name evidence="2" type="ORF">VP01_3982g2</name>
</gene>
<protein>
    <submittedName>
        <fullName evidence="2">Uncharacterized protein</fullName>
    </submittedName>
</protein>
<sequence>MHSHCAYCTLGWSMMHVNCRQLSKFFFVVWRIKKYGKIFLLSSWNQQLNENISLIILFFLFLCYNHYLFLNTKKYKQSQPVIVENKRSKRSEKNTKLFQIYLRVGSMGSPSSSSLETMPSVPLLKGKLSSSLRGIKKDAGGRAKLTPLFGCIQIPFWCGWKRGFNGFRGLFKSTCAPASKNFQQPFMPLKCLLTPESGGQGHNLLQAHLSSRNIPHLHPIVMLWLQKLFWEAAPVLNEFLRVNEYEICSETTVFSSINFGVKFHSFYDFDSFPQISKGEEFNFKLNFSTRMTIPIPCGLTPSFLNGLKPNDIINLSLISIKSPFFGGVHNLLTHLQGYMIDC</sequence>
<comment type="caution">
    <text evidence="2">The sequence shown here is derived from an EMBL/GenBank/DDBJ whole genome shotgun (WGS) entry which is preliminary data.</text>
</comment>
<name>A0A0L6USA0_9BASI</name>
<evidence type="ECO:0000313" key="3">
    <source>
        <dbReference type="Proteomes" id="UP000037035"/>
    </source>
</evidence>
<keyword evidence="1" id="KW-0472">Membrane</keyword>
<dbReference type="VEuPathDB" id="FungiDB:VP01_3982g2"/>
<dbReference type="Proteomes" id="UP000037035">
    <property type="component" value="Unassembled WGS sequence"/>
</dbReference>
<evidence type="ECO:0000313" key="2">
    <source>
        <dbReference type="EMBL" id="KNZ51369.1"/>
    </source>
</evidence>
<keyword evidence="1" id="KW-1133">Transmembrane helix</keyword>
<dbReference type="EMBL" id="LAVV01009037">
    <property type="protein sequence ID" value="KNZ51369.1"/>
    <property type="molecule type" value="Genomic_DNA"/>
</dbReference>
<reference evidence="2 3" key="1">
    <citation type="submission" date="2015-08" db="EMBL/GenBank/DDBJ databases">
        <title>Next Generation Sequencing and Analysis of the Genome of Puccinia sorghi L Schw, the Causal Agent of Maize Common Rust.</title>
        <authorList>
            <person name="Rochi L."/>
            <person name="Burguener G."/>
            <person name="Darino M."/>
            <person name="Turjanski A."/>
            <person name="Kreff E."/>
            <person name="Dieguez M.J."/>
            <person name="Sacco F."/>
        </authorList>
    </citation>
    <scope>NUCLEOTIDE SEQUENCE [LARGE SCALE GENOMIC DNA]</scope>
    <source>
        <strain evidence="2 3">RO10H11247</strain>
    </source>
</reference>
<accession>A0A0L6USA0</accession>
<keyword evidence="1" id="KW-0812">Transmembrane</keyword>
<feature type="transmembrane region" description="Helical" evidence="1">
    <location>
        <begin position="52"/>
        <end position="70"/>
    </location>
</feature>
<proteinExistence type="predicted"/>
<keyword evidence="3" id="KW-1185">Reference proteome</keyword>
<evidence type="ECO:0000256" key="1">
    <source>
        <dbReference type="SAM" id="Phobius"/>
    </source>
</evidence>